<feature type="binding site" evidence="4">
    <location>
        <position position="215"/>
    </location>
    <ligand>
        <name>pyruvate</name>
        <dbReference type="ChEBI" id="CHEBI:15361"/>
    </ligand>
</feature>
<dbReference type="InterPro" id="IPR002220">
    <property type="entry name" value="DapA-like"/>
</dbReference>
<protein>
    <submittedName>
        <fullName evidence="5">Dihydrodipicolinate synthetase</fullName>
    </submittedName>
</protein>
<feature type="active site" description="Proton donor/acceptor" evidence="3">
    <location>
        <position position="144"/>
    </location>
</feature>
<name>A0A0S6W6H3_VECG1</name>
<comment type="similarity">
    <text evidence="2">Belongs to the DapA family.</text>
</comment>
<dbReference type="Proteomes" id="UP000030661">
    <property type="component" value="Unassembled WGS sequence"/>
</dbReference>
<dbReference type="PRINTS" id="PR00146">
    <property type="entry name" value="DHPICSNTHASE"/>
</dbReference>
<organism evidence="5">
    <name type="scientific">Vecturithrix granuli</name>
    <dbReference type="NCBI Taxonomy" id="1499967"/>
    <lineage>
        <taxon>Bacteria</taxon>
        <taxon>Candidatus Moduliflexota</taxon>
        <taxon>Candidatus Vecturitrichia</taxon>
        <taxon>Candidatus Vecturitrichales</taxon>
        <taxon>Candidatus Vecturitrichaceae</taxon>
        <taxon>Candidatus Vecturithrix</taxon>
    </lineage>
</organism>
<dbReference type="Gene3D" id="3.20.20.70">
    <property type="entry name" value="Aldolase class I"/>
    <property type="match status" value="1"/>
</dbReference>
<dbReference type="eggNOG" id="COG0329">
    <property type="taxonomic scope" value="Bacteria"/>
</dbReference>
<dbReference type="HOGENOM" id="CLU_049343_5_1_0"/>
<dbReference type="CDD" id="cd00408">
    <property type="entry name" value="DHDPS-like"/>
    <property type="match status" value="1"/>
</dbReference>
<evidence type="ECO:0000256" key="3">
    <source>
        <dbReference type="PIRSR" id="PIRSR001365-1"/>
    </source>
</evidence>
<feature type="active site" description="Schiff-base intermediate with substrate" evidence="3">
    <location>
        <position position="174"/>
    </location>
</feature>
<dbReference type="PANTHER" id="PTHR12128">
    <property type="entry name" value="DIHYDRODIPICOLINATE SYNTHASE"/>
    <property type="match status" value="1"/>
</dbReference>
<proteinExistence type="inferred from homology"/>
<dbReference type="EMBL" id="DF820463">
    <property type="protein sequence ID" value="GAK55207.1"/>
    <property type="molecule type" value="Genomic_DNA"/>
</dbReference>
<reference evidence="5" key="1">
    <citation type="journal article" date="2015" name="PeerJ">
        <title>First genomic representation of candidate bacterial phylum KSB3 points to enhanced environmental sensing as a trigger of wastewater bulking.</title>
        <authorList>
            <person name="Sekiguchi Y."/>
            <person name="Ohashi A."/>
            <person name="Parks D.H."/>
            <person name="Yamauchi T."/>
            <person name="Tyson G.W."/>
            <person name="Hugenholtz P."/>
        </authorList>
    </citation>
    <scope>NUCLEOTIDE SEQUENCE [LARGE SCALE GENOMIC DNA]</scope>
</reference>
<evidence type="ECO:0000256" key="4">
    <source>
        <dbReference type="PIRSR" id="PIRSR001365-2"/>
    </source>
</evidence>
<sequence length="309" mass="34374">MNTVKQTLPGGVFAANLTPQHPDLRVDAEKLLTHCRWLLTHGCNGLAVMGTTGEANSFSVKERMEILDALLQGGISPGVFMLGTGCSALTDSVELTRHALEHGVSNVLMLPPFYYKNISDDGVFRSIAEVIERVGNAQMQIYLYHFPNMSAVPFSVEVVQRLLDRYPHIIAGMKDSSGDWKHIKSMCEEFPGFRLYAGTEKYLLDALEVGGVGCISATTNVTCGLAAKVFDAWQARDLDRAHELQAYLTTIRVTFEHYPFIPGLKSYLAHITDQDHWLAMRPPFLPLSDEKLSVLLEALRSHNFTLEYA</sequence>
<evidence type="ECO:0000313" key="6">
    <source>
        <dbReference type="Proteomes" id="UP000030661"/>
    </source>
</evidence>
<dbReference type="SMART" id="SM01130">
    <property type="entry name" value="DHDPS"/>
    <property type="match status" value="1"/>
</dbReference>
<keyword evidence="1 2" id="KW-0456">Lyase</keyword>
<dbReference type="InterPro" id="IPR013785">
    <property type="entry name" value="Aldolase_TIM"/>
</dbReference>
<dbReference type="SUPFAM" id="SSF51569">
    <property type="entry name" value="Aldolase"/>
    <property type="match status" value="1"/>
</dbReference>
<dbReference type="AlphaFoldDB" id="A0A0S6W6H3"/>
<evidence type="ECO:0000256" key="2">
    <source>
        <dbReference type="PIRNR" id="PIRNR001365"/>
    </source>
</evidence>
<dbReference type="Pfam" id="PF00701">
    <property type="entry name" value="DHDPS"/>
    <property type="match status" value="1"/>
</dbReference>
<accession>A0A0S6W6H3</accession>
<evidence type="ECO:0000256" key="1">
    <source>
        <dbReference type="ARBA" id="ARBA00023239"/>
    </source>
</evidence>
<dbReference type="GO" id="GO:0008840">
    <property type="term" value="F:4-hydroxy-tetrahydrodipicolinate synthase activity"/>
    <property type="evidence" value="ECO:0007669"/>
    <property type="project" value="TreeGrafter"/>
</dbReference>
<feature type="binding site" evidence="4">
    <location>
        <position position="52"/>
    </location>
    <ligand>
        <name>pyruvate</name>
        <dbReference type="ChEBI" id="CHEBI:15361"/>
    </ligand>
</feature>
<keyword evidence="6" id="KW-1185">Reference proteome</keyword>
<gene>
    <name evidence="5" type="ORF">U27_02039</name>
</gene>
<dbReference type="PIRSF" id="PIRSF001365">
    <property type="entry name" value="DHDPS"/>
    <property type="match status" value="1"/>
</dbReference>
<dbReference type="STRING" id="1499967.U27_02039"/>
<evidence type="ECO:0000313" key="5">
    <source>
        <dbReference type="EMBL" id="GAK55207.1"/>
    </source>
</evidence>
<dbReference type="PANTHER" id="PTHR12128:SF67">
    <property type="entry name" value="BLR3884 PROTEIN"/>
    <property type="match status" value="1"/>
</dbReference>